<feature type="domain" description="JAB1/MPN/MOV34 metalloenzyme" evidence="2">
    <location>
        <begin position="3"/>
        <end position="119"/>
    </location>
</feature>
<gene>
    <name evidence="4" type="ORF">PPERSA_06194</name>
</gene>
<dbReference type="InterPro" id="IPR024969">
    <property type="entry name" value="EIF3F/CSN6-like_C"/>
</dbReference>
<evidence type="ECO:0000313" key="5">
    <source>
        <dbReference type="Proteomes" id="UP000054937"/>
    </source>
</evidence>
<organism evidence="4 5">
    <name type="scientific">Pseudocohnilembus persalinus</name>
    <name type="common">Ciliate</name>
    <dbReference type="NCBI Taxonomy" id="266149"/>
    <lineage>
        <taxon>Eukaryota</taxon>
        <taxon>Sar</taxon>
        <taxon>Alveolata</taxon>
        <taxon>Ciliophora</taxon>
        <taxon>Intramacronucleata</taxon>
        <taxon>Oligohymenophorea</taxon>
        <taxon>Scuticociliatia</taxon>
        <taxon>Philasterida</taxon>
        <taxon>Pseudocohnilembidae</taxon>
        <taxon>Pseudocohnilembus</taxon>
    </lineage>
</organism>
<dbReference type="Proteomes" id="UP000054937">
    <property type="component" value="Unassembled WGS sequence"/>
</dbReference>
<evidence type="ECO:0000259" key="3">
    <source>
        <dbReference type="Pfam" id="PF13012"/>
    </source>
</evidence>
<dbReference type="OrthoDB" id="1378at2759"/>
<keyword evidence="5" id="KW-1185">Reference proteome</keyword>
<comment type="caution">
    <text evidence="4">The sequence shown here is derived from an EMBL/GenBank/DDBJ whole genome shotgun (WGS) entry which is preliminary data.</text>
</comment>
<dbReference type="Gene3D" id="3.40.140.10">
    <property type="entry name" value="Cytidine Deaminase, domain 2"/>
    <property type="match status" value="1"/>
</dbReference>
<dbReference type="GO" id="GO:0008237">
    <property type="term" value="F:metallopeptidase activity"/>
    <property type="evidence" value="ECO:0007669"/>
    <property type="project" value="InterPro"/>
</dbReference>
<dbReference type="InParanoid" id="A0A0V0R172"/>
<dbReference type="AlphaFoldDB" id="A0A0V0R172"/>
<evidence type="ECO:0000256" key="1">
    <source>
        <dbReference type="ARBA" id="ARBA00010893"/>
    </source>
</evidence>
<dbReference type="Pfam" id="PF01398">
    <property type="entry name" value="JAB"/>
    <property type="match status" value="1"/>
</dbReference>
<dbReference type="InterPro" id="IPR000555">
    <property type="entry name" value="JAMM/MPN+_dom"/>
</dbReference>
<dbReference type="PANTHER" id="PTHR10540">
    <property type="entry name" value="EUKARYOTIC TRANSLATION INITIATION FACTOR 3 SUBUNIT F-RELATED"/>
    <property type="match status" value="1"/>
</dbReference>
<evidence type="ECO:0000259" key="2">
    <source>
        <dbReference type="Pfam" id="PF01398"/>
    </source>
</evidence>
<sequence length="314" mass="35903">MAQEIQINSVVLLGMSEQYTRLNIQKLKNTQRIVGGLMGKNMGGKVIINSSFELVYEVDNLNEISKIDKDHLIKKVQLIKKDDPYNHFRNDEFIGWYSNTPDSQYQKNDIEIHKQISNIMNHFQAGDDGDSVDKLNEETLYLTINLNQNILNNPNQRNVPMNLYRGEEKNNQFSFLQVPYTINAEKGETISIEAASSSSSQLKSKFSEKMQSTLNAVNRYNEKIEELLKLLENPQVSKNMLLMRELKEILNAYPSQVQGQLDQALLTQYSDANIMSFLSAISATNRVVQDVYSCNSNLKNSKNNYGFEYAGGFR</sequence>
<accession>A0A0V0R172</accession>
<reference evidence="4 5" key="1">
    <citation type="journal article" date="2015" name="Sci. Rep.">
        <title>Genome of the facultative scuticociliatosis pathogen Pseudocohnilembus persalinus provides insight into its virulence through horizontal gene transfer.</title>
        <authorList>
            <person name="Xiong J."/>
            <person name="Wang G."/>
            <person name="Cheng J."/>
            <person name="Tian M."/>
            <person name="Pan X."/>
            <person name="Warren A."/>
            <person name="Jiang C."/>
            <person name="Yuan D."/>
            <person name="Miao W."/>
        </authorList>
    </citation>
    <scope>NUCLEOTIDE SEQUENCE [LARGE SCALE GENOMIC DNA]</scope>
    <source>
        <strain evidence="4">36N120E</strain>
    </source>
</reference>
<dbReference type="Pfam" id="PF13012">
    <property type="entry name" value="MitMem_reg"/>
    <property type="match status" value="1"/>
</dbReference>
<comment type="similarity">
    <text evidence="1">Belongs to the peptidase M67A family. CSN6 subfamily.</text>
</comment>
<dbReference type="EMBL" id="LDAU01000076">
    <property type="protein sequence ID" value="KRX08016.1"/>
    <property type="molecule type" value="Genomic_DNA"/>
</dbReference>
<feature type="domain" description="EIF3F/CSN6-like C-terminal" evidence="3">
    <location>
        <begin position="189"/>
        <end position="282"/>
    </location>
</feature>
<proteinExistence type="inferred from homology"/>
<name>A0A0V0R172_PSEPJ</name>
<protein>
    <submittedName>
        <fullName evidence="4">Uncharacterized protein</fullName>
    </submittedName>
</protein>
<evidence type="ECO:0000313" key="4">
    <source>
        <dbReference type="EMBL" id="KRX08016.1"/>
    </source>
</evidence>
<dbReference type="PANTHER" id="PTHR10540:SF8">
    <property type="entry name" value="COP9 SIGNALOSOME COMPLEX SUBUNIT 6"/>
    <property type="match status" value="1"/>
</dbReference>
<dbReference type="OMA" id="NPHEYLK"/>
<dbReference type="GO" id="GO:0008180">
    <property type="term" value="C:COP9 signalosome"/>
    <property type="evidence" value="ECO:0007669"/>
    <property type="project" value="TreeGrafter"/>
</dbReference>